<evidence type="ECO:0000256" key="2">
    <source>
        <dbReference type="SAM" id="MobiDB-lite"/>
    </source>
</evidence>
<evidence type="ECO:0000256" key="1">
    <source>
        <dbReference type="SAM" id="Coils"/>
    </source>
</evidence>
<protein>
    <recommendedName>
        <fullName evidence="5">Chromosome partition protein Smc</fullName>
    </recommendedName>
</protein>
<name>A0ABN6CK33_9ACTN</name>
<feature type="region of interest" description="Disordered" evidence="2">
    <location>
        <begin position="1"/>
        <end position="21"/>
    </location>
</feature>
<keyword evidence="1" id="KW-0175">Coiled coil</keyword>
<organism evidence="3 4">
    <name type="scientific">Actinoplanes ianthinogenes</name>
    <dbReference type="NCBI Taxonomy" id="122358"/>
    <lineage>
        <taxon>Bacteria</taxon>
        <taxon>Bacillati</taxon>
        <taxon>Actinomycetota</taxon>
        <taxon>Actinomycetes</taxon>
        <taxon>Micromonosporales</taxon>
        <taxon>Micromonosporaceae</taxon>
        <taxon>Actinoplanes</taxon>
    </lineage>
</organism>
<dbReference type="EMBL" id="AP023356">
    <property type="protein sequence ID" value="BCJ45349.1"/>
    <property type="molecule type" value="Genomic_DNA"/>
</dbReference>
<dbReference type="Proteomes" id="UP000676967">
    <property type="component" value="Chromosome"/>
</dbReference>
<reference evidence="3 4" key="1">
    <citation type="submission" date="2020-08" db="EMBL/GenBank/DDBJ databases">
        <title>Whole genome shotgun sequence of Actinoplanes ianthinogenes NBRC 13996.</title>
        <authorList>
            <person name="Komaki H."/>
            <person name="Tamura T."/>
        </authorList>
    </citation>
    <scope>NUCLEOTIDE SEQUENCE [LARGE SCALE GENOMIC DNA]</scope>
    <source>
        <strain evidence="3 4">NBRC 13996</strain>
    </source>
</reference>
<evidence type="ECO:0008006" key="5">
    <source>
        <dbReference type="Google" id="ProtNLM"/>
    </source>
</evidence>
<feature type="coiled-coil region" evidence="1">
    <location>
        <begin position="62"/>
        <end position="180"/>
    </location>
</feature>
<evidence type="ECO:0000313" key="4">
    <source>
        <dbReference type="Proteomes" id="UP000676967"/>
    </source>
</evidence>
<accession>A0ABN6CK33</accession>
<evidence type="ECO:0000313" key="3">
    <source>
        <dbReference type="EMBL" id="BCJ45349.1"/>
    </source>
</evidence>
<proteinExistence type="predicted"/>
<feature type="coiled-coil region" evidence="1">
    <location>
        <begin position="230"/>
        <end position="257"/>
    </location>
</feature>
<keyword evidence="4" id="KW-1185">Reference proteome</keyword>
<gene>
    <name evidence="3" type="ORF">Aiant_60060</name>
</gene>
<sequence length="305" mass="33902">MSGALCRCGDEQEDHRRKTGGCREPGCGCGKFEPVGTFAPEPTLALDVAALLAEVREDVDREAQLAARLAEVERERDEACTELVRVQRELVPAVDERDQAREDLEKLRAALAEAEQERDQLAALVDQKQTRLGEYSDLLTGSRAKVESVERERDMVQAKLDGALLQLAEVTDERNALRDAVPCGWCDGLGVAPAERFGRDADGAPEADEDRPCPEGCAVPGWLQAERNDAADDARRVAELEALLEQAEQYARDLQDNGDVSPVGRVWDEHVRYLCTTCGSRYREHHNHVCGRLEPVRVRITFIKE</sequence>